<proteinExistence type="predicted"/>
<evidence type="ECO:0000313" key="1">
    <source>
        <dbReference type="EMBL" id="MBW7461508.1"/>
    </source>
</evidence>
<protein>
    <submittedName>
        <fullName evidence="1">CoF synthetase</fullName>
    </submittedName>
</protein>
<sequence length="185" mass="20441">PTLQVWDKSMALSFAEFVLPDTQRMTTWVISPGSDLNPNSSLSRYVSRAVELYGSEDSRNFYHAGSGLDMEGLASAMQAVQGRVEPVLILGTTFSYVHFLDYCQERSLQFTLPAGSIVFDTGGLKGQAREVTVEELHQAFTAAFCLDRSRFVNMYGMTELSSQLYDRTVSSSVSDAQSMYVKSGP</sequence>
<dbReference type="Proteomes" id="UP001519887">
    <property type="component" value="Unassembled WGS sequence"/>
</dbReference>
<gene>
    <name evidence="1" type="ORF">K0U00_46375</name>
</gene>
<reference evidence="1 2" key="1">
    <citation type="submission" date="2021-07" db="EMBL/GenBank/DDBJ databases">
        <title>Paenibacillus radiodurans sp. nov., isolated from the southeastern edge of Tengger Desert.</title>
        <authorList>
            <person name="Zhang G."/>
        </authorList>
    </citation>
    <scope>NUCLEOTIDE SEQUENCE [LARGE SCALE GENOMIC DNA]</scope>
    <source>
        <strain evidence="1 2">CCM 7311</strain>
    </source>
</reference>
<feature type="non-terminal residue" evidence="1">
    <location>
        <position position="185"/>
    </location>
</feature>
<comment type="caution">
    <text evidence="1">The sequence shown here is derived from an EMBL/GenBank/DDBJ whole genome shotgun (WGS) entry which is preliminary data.</text>
</comment>
<feature type="non-terminal residue" evidence="1">
    <location>
        <position position="1"/>
    </location>
</feature>
<evidence type="ECO:0000313" key="2">
    <source>
        <dbReference type="Proteomes" id="UP001519887"/>
    </source>
</evidence>
<keyword evidence="2" id="KW-1185">Reference proteome</keyword>
<name>A0ABS7CKS4_9BACL</name>
<accession>A0ABS7CKS4</accession>
<dbReference type="EMBL" id="JAHZIK010003014">
    <property type="protein sequence ID" value="MBW7461508.1"/>
    <property type="molecule type" value="Genomic_DNA"/>
</dbReference>
<organism evidence="1 2">
    <name type="scientific">Paenibacillus sepulcri</name>
    <dbReference type="NCBI Taxonomy" id="359917"/>
    <lineage>
        <taxon>Bacteria</taxon>
        <taxon>Bacillati</taxon>
        <taxon>Bacillota</taxon>
        <taxon>Bacilli</taxon>
        <taxon>Bacillales</taxon>
        <taxon>Paenibacillaceae</taxon>
        <taxon>Paenibacillus</taxon>
    </lineage>
</organism>